<feature type="chain" id="PRO_5004842810" evidence="1">
    <location>
        <begin position="49"/>
        <end position="217"/>
    </location>
</feature>
<dbReference type="PROSITE" id="PS50231">
    <property type="entry name" value="RICIN_B_LECTIN"/>
    <property type="match status" value="1"/>
</dbReference>
<proteinExistence type="predicted"/>
<dbReference type="EMBL" id="KI913117">
    <property type="protein sequence ID" value="ETV86239.1"/>
    <property type="molecule type" value="Genomic_DNA"/>
</dbReference>
<dbReference type="Gene3D" id="2.80.10.50">
    <property type="match status" value="1"/>
</dbReference>
<sequence>MSLELVKCLQTCATLISCLDTCVAHNMPCDTWWLLLLVSAIAFHDVIASPSPMDPSSPSQKVHRALGWISGTYSIGRDAATSTFRLSLVDGYVKAVAPEKKNVKQSRQSWRVFRAHEADDRNMLQHVVEGKCLKAWTHKWLRAPIVHAFGCAANESHQHWVMEPSYIGHTRIQPQNMSNLCLTVAPPNRTSGTPLFSDPTLEPCAKGRQDQLYYFYP</sequence>
<dbReference type="CDD" id="cd00161">
    <property type="entry name" value="beta-trefoil_Ricin-like"/>
    <property type="match status" value="1"/>
</dbReference>
<organism evidence="2">
    <name type="scientific">Aphanomyces astaci</name>
    <name type="common">Crayfish plague agent</name>
    <dbReference type="NCBI Taxonomy" id="112090"/>
    <lineage>
        <taxon>Eukaryota</taxon>
        <taxon>Sar</taxon>
        <taxon>Stramenopiles</taxon>
        <taxon>Oomycota</taxon>
        <taxon>Saprolegniomycetes</taxon>
        <taxon>Saprolegniales</taxon>
        <taxon>Verrucalvaceae</taxon>
        <taxon>Aphanomyces</taxon>
    </lineage>
</organism>
<reference evidence="2" key="1">
    <citation type="submission" date="2013-12" db="EMBL/GenBank/DDBJ databases">
        <title>The Genome Sequence of Aphanomyces astaci APO3.</title>
        <authorList>
            <consortium name="The Broad Institute Genomics Platform"/>
            <person name="Russ C."/>
            <person name="Tyler B."/>
            <person name="van West P."/>
            <person name="Dieguez-Uribeondo J."/>
            <person name="Young S.K."/>
            <person name="Zeng Q."/>
            <person name="Gargeya S."/>
            <person name="Fitzgerald M."/>
            <person name="Abouelleil A."/>
            <person name="Alvarado L."/>
            <person name="Chapman S.B."/>
            <person name="Gainer-Dewar J."/>
            <person name="Goldberg J."/>
            <person name="Griggs A."/>
            <person name="Gujja S."/>
            <person name="Hansen M."/>
            <person name="Howarth C."/>
            <person name="Imamovic A."/>
            <person name="Ireland A."/>
            <person name="Larimer J."/>
            <person name="McCowan C."/>
            <person name="Murphy C."/>
            <person name="Pearson M."/>
            <person name="Poon T.W."/>
            <person name="Priest M."/>
            <person name="Roberts A."/>
            <person name="Saif S."/>
            <person name="Shea T."/>
            <person name="Sykes S."/>
            <person name="Wortman J."/>
            <person name="Nusbaum C."/>
            <person name="Birren B."/>
        </authorList>
    </citation>
    <scope>NUCLEOTIDE SEQUENCE [LARGE SCALE GENOMIC DNA]</scope>
    <source>
        <strain evidence="2">APO3</strain>
    </source>
</reference>
<protein>
    <submittedName>
        <fullName evidence="2">Uncharacterized protein</fullName>
    </submittedName>
</protein>
<feature type="signal peptide" evidence="1">
    <location>
        <begin position="1"/>
        <end position="48"/>
    </location>
</feature>
<name>W4H4P7_APHAT</name>
<gene>
    <name evidence="2" type="ORF">H257_02667</name>
</gene>
<dbReference type="VEuPathDB" id="FungiDB:H257_02667"/>
<dbReference type="PROSITE" id="PS51257">
    <property type="entry name" value="PROKAR_LIPOPROTEIN"/>
    <property type="match status" value="1"/>
</dbReference>
<dbReference type="InterPro" id="IPR035992">
    <property type="entry name" value="Ricin_B-like_lectins"/>
</dbReference>
<evidence type="ECO:0000313" key="2">
    <source>
        <dbReference type="EMBL" id="ETV86239.1"/>
    </source>
</evidence>
<keyword evidence="1" id="KW-0732">Signal</keyword>
<evidence type="ECO:0000256" key="1">
    <source>
        <dbReference type="SAM" id="SignalP"/>
    </source>
</evidence>
<dbReference type="SUPFAM" id="SSF50370">
    <property type="entry name" value="Ricin B-like lectins"/>
    <property type="match status" value="1"/>
</dbReference>
<accession>W4H4P7</accession>
<dbReference type="RefSeq" id="XP_009824711.1">
    <property type="nucleotide sequence ID" value="XM_009826409.1"/>
</dbReference>
<dbReference type="GeneID" id="20804663"/>
<dbReference type="AlphaFoldDB" id="W4H4P7"/>